<dbReference type="PANTHER" id="PTHR24123:SF33">
    <property type="entry name" value="PROTEIN HOS4"/>
    <property type="match status" value="1"/>
</dbReference>
<feature type="repeat" description="ANK" evidence="3">
    <location>
        <begin position="438"/>
        <end position="470"/>
    </location>
</feature>
<feature type="compositionally biased region" description="Basic and acidic residues" evidence="4">
    <location>
        <begin position="51"/>
        <end position="65"/>
    </location>
</feature>
<keyword evidence="6" id="KW-1185">Reference proteome</keyword>
<evidence type="ECO:0000256" key="1">
    <source>
        <dbReference type="ARBA" id="ARBA00022737"/>
    </source>
</evidence>
<sequence>MNHENSTSAMPLNLFDAVAQNDYEGMISIWATGCNRALLSISRLKRAPYRRSSEAVEEKRDEVMQQHDTTSQSFHTNRGLDGDIEVALQEIEIVLSSLVGDDNVKPSSLSTDQMDLGSEPDFHRFRLQNRHHAVGSAPRIPFFPSLYNSSPIRRGSIWSSLTKCSSREQVDSFLFEKARSISSLRPNASFVINLDNGTEKNGNEGSLFDGAIANATPLGNYSSGGGVGTILHLACALDLPFALAMLLIMGADASARHTAFRRLMLHEAACSNSPKCLRLLLEMGQQHYSDLIAKGISVAGLNYTPLWNAESSKSQIITDVKQSGLKSSVSANMPTQNTKHMDFSYPEILCICLKYAKMVKTNQLSDYDAAVALMSEVSISDQNKYFIASTCRVHFDGINTSDGHGNTALHWAAFKNSYSCSELLLTYQSNVNAKATSSGWTPLHDAAYSESIETLSLLITAGADLNAKASSGASPLCFAAQEDAPTATRLLLKAGADPTLRCCDEESVNIQGSNYSLNRFSGYTPLHYAAHYNSQKAARVLLEYHSNVLIRQEKNLLEISDLNDKLPIHIAVARGSSDVLRELLHYGARVDTRPTRSISMSSSVSNDNDDAMDGILTRSNYRTQSFDEQMEDAEDDHDAVALSPTVTSTSSILPSSSFRLVTPVSSPVLRSMIPQVPVESVKPWNCISQRSIDECRLLIQEAESSWSPDRHSLFHPRDRAAVLELLRVGKRLEQKGTGIFIDLWPLVLSFCGRGWFEPESDHPQLDASFPFPLPSI</sequence>
<dbReference type="Pfam" id="PF12796">
    <property type="entry name" value="Ank_2"/>
    <property type="match status" value="2"/>
</dbReference>
<dbReference type="InterPro" id="IPR002110">
    <property type="entry name" value="Ankyrin_rpt"/>
</dbReference>
<feature type="repeat" description="ANK" evidence="3">
    <location>
        <begin position="563"/>
        <end position="595"/>
    </location>
</feature>
<proteinExistence type="predicted"/>
<organism evidence="5 6">
    <name type="scientific">Chaetoceros tenuissimus</name>
    <dbReference type="NCBI Taxonomy" id="426638"/>
    <lineage>
        <taxon>Eukaryota</taxon>
        <taxon>Sar</taxon>
        <taxon>Stramenopiles</taxon>
        <taxon>Ochrophyta</taxon>
        <taxon>Bacillariophyta</taxon>
        <taxon>Coscinodiscophyceae</taxon>
        <taxon>Chaetocerotophycidae</taxon>
        <taxon>Chaetocerotales</taxon>
        <taxon>Chaetocerotaceae</taxon>
        <taxon>Chaetoceros</taxon>
    </lineage>
</organism>
<dbReference type="InterPro" id="IPR051165">
    <property type="entry name" value="Multifunctional_ANK_Repeat"/>
</dbReference>
<dbReference type="AlphaFoldDB" id="A0AAD3HCQ7"/>
<evidence type="ECO:0000313" key="5">
    <source>
        <dbReference type="EMBL" id="GFH58790.1"/>
    </source>
</evidence>
<dbReference type="Proteomes" id="UP001054902">
    <property type="component" value="Unassembled WGS sequence"/>
</dbReference>
<comment type="caution">
    <text evidence="5">The sequence shown here is derived from an EMBL/GenBank/DDBJ whole genome shotgun (WGS) entry which is preliminary data.</text>
</comment>
<name>A0AAD3HCQ7_9STRA</name>
<evidence type="ECO:0000256" key="2">
    <source>
        <dbReference type="ARBA" id="ARBA00023043"/>
    </source>
</evidence>
<dbReference type="SUPFAM" id="SSF48403">
    <property type="entry name" value="Ankyrin repeat"/>
    <property type="match status" value="1"/>
</dbReference>
<dbReference type="InterPro" id="IPR036770">
    <property type="entry name" value="Ankyrin_rpt-contain_sf"/>
</dbReference>
<dbReference type="Gene3D" id="1.25.40.20">
    <property type="entry name" value="Ankyrin repeat-containing domain"/>
    <property type="match status" value="3"/>
</dbReference>
<dbReference type="PRINTS" id="PR01415">
    <property type="entry name" value="ANKYRIN"/>
</dbReference>
<evidence type="ECO:0000313" key="6">
    <source>
        <dbReference type="Proteomes" id="UP001054902"/>
    </source>
</evidence>
<dbReference type="PROSITE" id="PS50297">
    <property type="entry name" value="ANK_REP_REGION"/>
    <property type="match status" value="4"/>
</dbReference>
<dbReference type="EMBL" id="BLLK01000062">
    <property type="protein sequence ID" value="GFH58790.1"/>
    <property type="molecule type" value="Genomic_DNA"/>
</dbReference>
<feature type="compositionally biased region" description="Polar residues" evidence="4">
    <location>
        <begin position="66"/>
        <end position="76"/>
    </location>
</feature>
<evidence type="ECO:0000256" key="4">
    <source>
        <dbReference type="SAM" id="MobiDB-lite"/>
    </source>
</evidence>
<feature type="region of interest" description="Disordered" evidence="4">
    <location>
        <begin position="51"/>
        <end position="78"/>
    </location>
</feature>
<dbReference type="PANTHER" id="PTHR24123">
    <property type="entry name" value="ANKYRIN REPEAT-CONTAINING"/>
    <property type="match status" value="1"/>
</dbReference>
<keyword evidence="2 3" id="KW-0040">ANK repeat</keyword>
<keyword evidence="1" id="KW-0677">Repeat</keyword>
<dbReference type="PROSITE" id="PS50088">
    <property type="entry name" value="ANK_REPEAT"/>
    <property type="match status" value="4"/>
</dbReference>
<feature type="repeat" description="ANK" evidence="3">
    <location>
        <begin position="404"/>
        <end position="436"/>
    </location>
</feature>
<feature type="repeat" description="ANK" evidence="3">
    <location>
        <begin position="521"/>
        <end position="553"/>
    </location>
</feature>
<accession>A0AAD3HCQ7</accession>
<protein>
    <submittedName>
        <fullName evidence="5">Uncharacterized protein</fullName>
    </submittedName>
</protein>
<dbReference type="SMART" id="SM00248">
    <property type="entry name" value="ANK"/>
    <property type="match status" value="6"/>
</dbReference>
<evidence type="ECO:0000256" key="3">
    <source>
        <dbReference type="PROSITE-ProRule" id="PRU00023"/>
    </source>
</evidence>
<gene>
    <name evidence="5" type="ORF">CTEN210_15265</name>
</gene>
<reference evidence="5 6" key="1">
    <citation type="journal article" date="2021" name="Sci. Rep.">
        <title>The genome of the diatom Chaetoceros tenuissimus carries an ancient integrated fragment of an extant virus.</title>
        <authorList>
            <person name="Hongo Y."/>
            <person name="Kimura K."/>
            <person name="Takaki Y."/>
            <person name="Yoshida Y."/>
            <person name="Baba S."/>
            <person name="Kobayashi G."/>
            <person name="Nagasaki K."/>
            <person name="Hano T."/>
            <person name="Tomaru Y."/>
        </authorList>
    </citation>
    <scope>NUCLEOTIDE SEQUENCE [LARGE SCALE GENOMIC DNA]</scope>
    <source>
        <strain evidence="5 6">NIES-3715</strain>
    </source>
</reference>